<reference evidence="3" key="1">
    <citation type="submission" date="2011-05" db="EMBL/GenBank/DDBJ databases">
        <title>Complete sequence of Desulfotomaculum kuznetsovii DSM 6115.</title>
        <authorList>
            <person name="Lucas S."/>
            <person name="Han J."/>
            <person name="Lapidus A."/>
            <person name="Cheng J.-F."/>
            <person name="Goodwin L."/>
            <person name="Pitluck S."/>
            <person name="Peters L."/>
            <person name="Mikhailova N."/>
            <person name="Lu M."/>
            <person name="Saunders E."/>
            <person name="Han C."/>
            <person name="Tapia R."/>
            <person name="Land M."/>
            <person name="Hauser L."/>
            <person name="Kyrpides N."/>
            <person name="Ivanova N."/>
            <person name="Pagani I."/>
            <person name="Nazina T."/>
            <person name="Ivanova A."/>
            <person name="Parshina S."/>
            <person name="Kuever J."/>
            <person name="Muyzer G."/>
            <person name="Plugge C."/>
            <person name="Stams A."/>
            <person name="Woyke T."/>
        </authorList>
    </citation>
    <scope>NUCLEOTIDE SEQUENCE [LARGE SCALE GENOMIC DNA]</scope>
    <source>
        <strain evidence="3">DSM 6115 / VKM B-1805 / 17</strain>
    </source>
</reference>
<dbReference type="EMBL" id="CP002770">
    <property type="protein sequence ID" value="AEG13902.1"/>
    <property type="molecule type" value="Genomic_DNA"/>
</dbReference>
<proteinExistence type="predicted"/>
<dbReference type="RefSeq" id="WP_013821417.1">
    <property type="nucleotide sequence ID" value="NC_015573.1"/>
</dbReference>
<dbReference type="InterPro" id="IPR006842">
    <property type="entry name" value="Transposase_31"/>
</dbReference>
<evidence type="ECO:0000313" key="2">
    <source>
        <dbReference type="EMBL" id="AEG13902.1"/>
    </source>
</evidence>
<dbReference type="Proteomes" id="UP000009229">
    <property type="component" value="Chromosome"/>
</dbReference>
<dbReference type="KEGG" id="dku:Desku_0268"/>
<evidence type="ECO:0000259" key="1">
    <source>
        <dbReference type="Pfam" id="PF04754"/>
    </source>
</evidence>
<dbReference type="GO" id="GO:1990238">
    <property type="term" value="F:double-stranded DNA endonuclease activity"/>
    <property type="evidence" value="ECO:0007669"/>
    <property type="project" value="TreeGrafter"/>
</dbReference>
<dbReference type="PANTHER" id="PTHR34611">
    <property type="match status" value="1"/>
</dbReference>
<evidence type="ECO:0000313" key="3">
    <source>
        <dbReference type="Proteomes" id="UP000009229"/>
    </source>
</evidence>
<dbReference type="InterPro" id="IPR051699">
    <property type="entry name" value="Rpn/YhgA-like_nuclease"/>
</dbReference>
<gene>
    <name evidence="2" type="ordered locus">Desku_0268</name>
</gene>
<keyword evidence="3" id="KW-1185">Reference proteome</keyword>
<sequence>MPDKRQPHHTHDRGYRELLSSKRAFLELLKTFVHEEWAKDIDENSLVRVEKSYILQDFSEKEADIVYRLKAKGNDVIFYVLLELQSTVDYLMPFRLLLYMVEIWRDIYHNTPEKERRRKGFRLPAIVPAVLYNGRRSWTACRSFREYQAGHERFPGYLLDFSYILFDVVRYSEEDLYGAANVVSSVFYLDQTVDPLELVVRLRKLTGVLKGMTPEQFRQVTVWLKNVIKRKLPVHLREEVERVLEENDPREVEKMITNIERALDEMKRQAVMEGVLRGKAEGRAEGEAIGEARGKVEKAQDAICKYLRRRFGDASAGLQQKVREMASLEVLDGVMEELFAANTLEEARAIIRDGIERFMQ</sequence>
<dbReference type="GO" id="GO:0006310">
    <property type="term" value="P:DNA recombination"/>
    <property type="evidence" value="ECO:0007669"/>
    <property type="project" value="TreeGrafter"/>
</dbReference>
<accession>A0AAU8PKS8</accession>
<protein>
    <recommendedName>
        <fullName evidence="1">Transposase (putative) YhgA-like domain-containing protein</fullName>
    </recommendedName>
</protein>
<dbReference type="Pfam" id="PF04754">
    <property type="entry name" value="Transposase_31"/>
    <property type="match status" value="1"/>
</dbReference>
<name>A0AAU8PKS8_DESK7</name>
<organism evidence="2 3">
    <name type="scientific">Desulfofundulus kuznetsovii (strain DSM 6115 / VKM B-1805 / 17)</name>
    <name type="common">Desulfotomaculum kuznetsovii</name>
    <dbReference type="NCBI Taxonomy" id="760568"/>
    <lineage>
        <taxon>Bacteria</taxon>
        <taxon>Bacillati</taxon>
        <taxon>Bacillota</taxon>
        <taxon>Clostridia</taxon>
        <taxon>Eubacteriales</taxon>
        <taxon>Peptococcaceae</taxon>
        <taxon>Desulfofundulus</taxon>
    </lineage>
</organism>
<dbReference type="AlphaFoldDB" id="A0AAU8PKS8"/>
<dbReference type="PANTHER" id="PTHR34611:SF2">
    <property type="entry name" value="INACTIVE RECOMBINATION-PROMOTING NUCLEASE-LIKE PROTEIN RPNE-RELATED"/>
    <property type="match status" value="1"/>
</dbReference>
<feature type="domain" description="Transposase (putative) YhgA-like" evidence="1">
    <location>
        <begin position="10"/>
        <end position="210"/>
    </location>
</feature>